<evidence type="ECO:0000256" key="1">
    <source>
        <dbReference type="SAM" id="MobiDB-lite"/>
    </source>
</evidence>
<keyword evidence="2" id="KW-0472">Membrane</keyword>
<proteinExistence type="predicted"/>
<keyword evidence="4" id="KW-1185">Reference proteome</keyword>
<dbReference type="AlphaFoldDB" id="A0A5N5CYT8"/>
<feature type="compositionally biased region" description="Polar residues" evidence="1">
    <location>
        <begin position="180"/>
        <end position="195"/>
    </location>
</feature>
<feature type="region of interest" description="Disordered" evidence="1">
    <location>
        <begin position="144"/>
        <end position="211"/>
    </location>
</feature>
<feature type="transmembrane region" description="Helical" evidence="2">
    <location>
        <begin position="37"/>
        <end position="55"/>
    </location>
</feature>
<accession>A0A5N5CYT8</accession>
<comment type="caution">
    <text evidence="3">The sequence shown here is derived from an EMBL/GenBank/DDBJ whole genome shotgun (WGS) entry which is preliminary data.</text>
</comment>
<evidence type="ECO:0000313" key="4">
    <source>
        <dbReference type="Proteomes" id="UP000325902"/>
    </source>
</evidence>
<dbReference type="GO" id="GO:0005886">
    <property type="term" value="C:plasma membrane"/>
    <property type="evidence" value="ECO:0007669"/>
    <property type="project" value="TreeGrafter"/>
</dbReference>
<feature type="compositionally biased region" description="Basic and acidic residues" evidence="1">
    <location>
        <begin position="150"/>
        <end position="175"/>
    </location>
</feature>
<dbReference type="EMBL" id="VCHE01000132">
    <property type="protein sequence ID" value="KAB2570538.1"/>
    <property type="molecule type" value="Genomic_DNA"/>
</dbReference>
<dbReference type="OrthoDB" id="5401332at2759"/>
<dbReference type="InterPro" id="IPR037504">
    <property type="entry name" value="PSI_induc_2"/>
</dbReference>
<organism evidence="3 4">
    <name type="scientific">Lasiodiplodia theobromae</name>
    <dbReference type="NCBI Taxonomy" id="45133"/>
    <lineage>
        <taxon>Eukaryota</taxon>
        <taxon>Fungi</taxon>
        <taxon>Dikarya</taxon>
        <taxon>Ascomycota</taxon>
        <taxon>Pezizomycotina</taxon>
        <taxon>Dothideomycetes</taxon>
        <taxon>Dothideomycetes incertae sedis</taxon>
        <taxon>Botryosphaeriales</taxon>
        <taxon>Botryosphaeriaceae</taxon>
        <taxon>Lasiodiplodia</taxon>
    </lineage>
</organism>
<evidence type="ECO:0000313" key="3">
    <source>
        <dbReference type="EMBL" id="KAB2570538.1"/>
    </source>
</evidence>
<sequence>MASPLALGRRDISSTIDGVKESFSSWDACMSKAYCKWPVIAGIAIAGIIIFSILWCCGRCLCCGAECCCSCLSCCNKCCPGPRKGHRRVESPPPAAFPNNQQYQSAPPMYAGPGWNQDNTPQYATFDVSSGDKKFNEDALPAMPTWETAKSTKVEVHEEQVREHPDDMEMKKLDMKPGGSPTNSSVGPSPVNSRSPAPPSEYGLPVQPRPIHPANSNFVNDFKSPSPYQSEFNAGQDQPAYFNGQPQQPYGMQRHASPAPAPYQDQNQPYHYANDPYGQQAYGYDHGAAPYGQQYDTASSVGGYAPSQAPTGYAPSGSTRYEPSMHNAYQDPYQRGPPPPMPPIDRAGTASPYQSYGQPPRPPVERAATASPYQPFNNAPRPPVERSATGSPWERFGANRNPAGY</sequence>
<dbReference type="PANTHER" id="PTHR40018:SF1">
    <property type="entry name" value="[PSI+] INDUCTION PROTEIN 2"/>
    <property type="match status" value="1"/>
</dbReference>
<gene>
    <name evidence="3" type="ORF">DBV05_g10791</name>
</gene>
<dbReference type="Proteomes" id="UP000325902">
    <property type="component" value="Unassembled WGS sequence"/>
</dbReference>
<evidence type="ECO:0000256" key="2">
    <source>
        <dbReference type="SAM" id="Phobius"/>
    </source>
</evidence>
<protein>
    <submittedName>
        <fullName evidence="3">Uncharacterized protein</fullName>
    </submittedName>
</protein>
<keyword evidence="2" id="KW-1133">Transmembrane helix</keyword>
<reference evidence="3 4" key="1">
    <citation type="journal article" date="2019" name="Sci. Rep.">
        <title>A multi-omics analysis of the grapevine pathogen Lasiodiplodia theobromae reveals that temperature affects the expression of virulence- and pathogenicity-related genes.</title>
        <authorList>
            <person name="Felix C."/>
            <person name="Meneses R."/>
            <person name="Goncalves M.F.M."/>
            <person name="Tilleman L."/>
            <person name="Duarte A.S."/>
            <person name="Jorrin-Novo J.V."/>
            <person name="Van de Peer Y."/>
            <person name="Deforce D."/>
            <person name="Van Nieuwerburgh F."/>
            <person name="Esteves A.C."/>
            <person name="Alves A."/>
        </authorList>
    </citation>
    <scope>NUCLEOTIDE SEQUENCE [LARGE SCALE GENOMIC DNA]</scope>
    <source>
        <strain evidence="3 4">LA-SOL3</strain>
    </source>
</reference>
<feature type="region of interest" description="Disordered" evidence="1">
    <location>
        <begin position="235"/>
        <end position="405"/>
    </location>
</feature>
<keyword evidence="2" id="KW-0812">Transmembrane</keyword>
<name>A0A5N5CYT8_9PEZI</name>
<dbReference type="PANTHER" id="PTHR40018">
    <property type="entry name" value="[PSI+] INDUCTION PROTEIN 2"/>
    <property type="match status" value="1"/>
</dbReference>
<feature type="region of interest" description="Disordered" evidence="1">
    <location>
        <begin position="89"/>
        <end position="114"/>
    </location>
</feature>
<dbReference type="GO" id="GO:0005935">
    <property type="term" value="C:cellular bud neck"/>
    <property type="evidence" value="ECO:0007669"/>
    <property type="project" value="TreeGrafter"/>
</dbReference>